<dbReference type="InterPro" id="IPR013212">
    <property type="entry name" value="Mad3/Bub1_I"/>
</dbReference>
<feature type="domain" description="BUB1 N-terminal" evidence="2">
    <location>
        <begin position="50"/>
        <end position="215"/>
    </location>
</feature>
<feature type="transmembrane region" description="Helical" evidence="1">
    <location>
        <begin position="209"/>
        <end position="231"/>
    </location>
</feature>
<accession>A0AAD7ZBA9</accession>
<keyword evidence="4" id="KW-1185">Reference proteome</keyword>
<feature type="non-terminal residue" evidence="3">
    <location>
        <position position="294"/>
    </location>
</feature>
<keyword evidence="1" id="KW-0812">Transmembrane</keyword>
<protein>
    <recommendedName>
        <fullName evidence="2">BUB1 N-terminal domain-containing protein</fullName>
    </recommendedName>
</protein>
<sequence length="294" mass="34918">MADTIDKIVLSKENIQPLKRGRLISQLETAIMAQTDTSAQKSLLREKEEFELRLRSYEGDDPLEDWYQYVLWVEQSFPRDAKDGNLMTILQRSIKQFKNHKQYHQDTRYIELWLKYIELSTTPLESFKRCIQFGIGRYSALFYVAWAHELENANDTKRASEVLNEGIKNNAIPREFLEKLSALDLYSKELDFFPYPVFTTVNFIFCRNYYLGSSGILKFMVLVWFFEYMFFPNCYIQRTKLKADETICTMLTIKYQDFSIYSALSMLILTSFYIAHCDRWSIDFAVENERLDEL</sequence>
<dbReference type="FunFam" id="1.25.40.430:FF:000003">
    <property type="entry name" value="Checkpoint serine/threonine-protein kinase BUB1"/>
    <property type="match status" value="1"/>
</dbReference>
<dbReference type="GO" id="GO:0051754">
    <property type="term" value="P:meiotic sister chromatid cohesion, centromeric"/>
    <property type="evidence" value="ECO:0007669"/>
    <property type="project" value="TreeGrafter"/>
</dbReference>
<dbReference type="PROSITE" id="PS51489">
    <property type="entry name" value="BUB1_N"/>
    <property type="match status" value="1"/>
</dbReference>
<dbReference type="Gene3D" id="1.25.40.430">
    <property type="match status" value="1"/>
</dbReference>
<gene>
    <name evidence="3" type="ORF">L9F63_006219</name>
</gene>
<name>A0AAD7ZBA9_DIPPU</name>
<dbReference type="SMART" id="SM00777">
    <property type="entry name" value="Mad3_BUB1_I"/>
    <property type="match status" value="1"/>
</dbReference>
<evidence type="ECO:0000259" key="2">
    <source>
        <dbReference type="PROSITE" id="PS51489"/>
    </source>
</evidence>
<dbReference type="GO" id="GO:0032991">
    <property type="term" value="C:protein-containing complex"/>
    <property type="evidence" value="ECO:0007669"/>
    <property type="project" value="UniProtKB-ARBA"/>
</dbReference>
<keyword evidence="1" id="KW-0472">Membrane</keyword>
<reference evidence="3" key="2">
    <citation type="submission" date="2023-05" db="EMBL/GenBank/DDBJ databases">
        <authorList>
            <person name="Fouks B."/>
        </authorList>
    </citation>
    <scope>NUCLEOTIDE SEQUENCE</scope>
    <source>
        <strain evidence="3">Stay&amp;Tobe</strain>
        <tissue evidence="3">Testes</tissue>
    </source>
</reference>
<dbReference type="Pfam" id="PF08311">
    <property type="entry name" value="Mad3_BUB1_I"/>
    <property type="match status" value="1"/>
</dbReference>
<dbReference type="GO" id="GO:0007094">
    <property type="term" value="P:mitotic spindle assembly checkpoint signaling"/>
    <property type="evidence" value="ECO:0007669"/>
    <property type="project" value="InterPro"/>
</dbReference>
<evidence type="ECO:0000256" key="1">
    <source>
        <dbReference type="SAM" id="Phobius"/>
    </source>
</evidence>
<proteinExistence type="predicted"/>
<organism evidence="3 4">
    <name type="scientific">Diploptera punctata</name>
    <name type="common">Pacific beetle cockroach</name>
    <dbReference type="NCBI Taxonomy" id="6984"/>
    <lineage>
        <taxon>Eukaryota</taxon>
        <taxon>Metazoa</taxon>
        <taxon>Ecdysozoa</taxon>
        <taxon>Arthropoda</taxon>
        <taxon>Hexapoda</taxon>
        <taxon>Insecta</taxon>
        <taxon>Pterygota</taxon>
        <taxon>Neoptera</taxon>
        <taxon>Polyneoptera</taxon>
        <taxon>Dictyoptera</taxon>
        <taxon>Blattodea</taxon>
        <taxon>Blaberoidea</taxon>
        <taxon>Blaberidae</taxon>
        <taxon>Diplopterinae</taxon>
        <taxon>Diploptera</taxon>
    </lineage>
</organism>
<dbReference type="AlphaFoldDB" id="A0AAD7ZBA9"/>
<feature type="transmembrane region" description="Helical" evidence="1">
    <location>
        <begin position="258"/>
        <end position="275"/>
    </location>
</feature>
<dbReference type="PANTHER" id="PTHR14030">
    <property type="entry name" value="MITOTIC CHECKPOINT SERINE/THREONINE-PROTEIN KINASE BUB1"/>
    <property type="match status" value="1"/>
</dbReference>
<keyword evidence="1" id="KW-1133">Transmembrane helix</keyword>
<dbReference type="GO" id="GO:0004672">
    <property type="term" value="F:protein kinase activity"/>
    <property type="evidence" value="ECO:0007669"/>
    <property type="project" value="TreeGrafter"/>
</dbReference>
<reference evidence="3" key="1">
    <citation type="journal article" date="2023" name="IScience">
        <title>Live-bearing cockroach genome reveals convergent evolutionary mechanisms linked to viviparity in insects and beyond.</title>
        <authorList>
            <person name="Fouks B."/>
            <person name="Harrison M.C."/>
            <person name="Mikhailova A.A."/>
            <person name="Marchal E."/>
            <person name="English S."/>
            <person name="Carruthers M."/>
            <person name="Jennings E.C."/>
            <person name="Chiamaka E.L."/>
            <person name="Frigard R.A."/>
            <person name="Pippel M."/>
            <person name="Attardo G.M."/>
            <person name="Benoit J.B."/>
            <person name="Bornberg-Bauer E."/>
            <person name="Tobe S.S."/>
        </authorList>
    </citation>
    <scope>NUCLEOTIDE SEQUENCE</scope>
    <source>
        <strain evidence="3">Stay&amp;Tobe</strain>
    </source>
</reference>
<dbReference type="EMBL" id="JASPKZ010009370">
    <property type="protein sequence ID" value="KAJ9577245.1"/>
    <property type="molecule type" value="Genomic_DNA"/>
</dbReference>
<dbReference type="PANTHER" id="PTHR14030:SF4">
    <property type="entry name" value="BUB1 KINASE, ISOFORM A-RELATED"/>
    <property type="match status" value="1"/>
</dbReference>
<dbReference type="GO" id="GO:0005634">
    <property type="term" value="C:nucleus"/>
    <property type="evidence" value="ECO:0007669"/>
    <property type="project" value="TreeGrafter"/>
</dbReference>
<dbReference type="Proteomes" id="UP001233999">
    <property type="component" value="Unassembled WGS sequence"/>
</dbReference>
<evidence type="ECO:0000313" key="3">
    <source>
        <dbReference type="EMBL" id="KAJ9577245.1"/>
    </source>
</evidence>
<evidence type="ECO:0000313" key="4">
    <source>
        <dbReference type="Proteomes" id="UP001233999"/>
    </source>
</evidence>
<dbReference type="InterPro" id="IPR015661">
    <property type="entry name" value="Bub1/Mad3"/>
</dbReference>
<comment type="caution">
    <text evidence="3">The sequence shown here is derived from an EMBL/GenBank/DDBJ whole genome shotgun (WGS) entry which is preliminary data.</text>
</comment>